<feature type="domain" description="DUF1995" evidence="2">
    <location>
        <begin position="198"/>
        <end position="378"/>
    </location>
</feature>
<evidence type="ECO:0000313" key="3">
    <source>
        <dbReference type="EMBL" id="KAF6004742.1"/>
    </source>
</evidence>
<keyword evidence="4" id="KW-1185">Reference proteome</keyword>
<comment type="caution">
    <text evidence="3">The sequence shown here is derived from an EMBL/GenBank/DDBJ whole genome shotgun (WGS) entry which is preliminary data.</text>
</comment>
<accession>A0A7J7INM7</accession>
<dbReference type="AlphaFoldDB" id="A0A7J7INM7"/>
<protein>
    <recommendedName>
        <fullName evidence="2">DUF1995 domain-containing protein</fullName>
    </recommendedName>
</protein>
<evidence type="ECO:0000313" key="4">
    <source>
        <dbReference type="Proteomes" id="UP000530660"/>
    </source>
</evidence>
<dbReference type="InterPro" id="IPR044687">
    <property type="entry name" value="LPA3"/>
</dbReference>
<organism evidence="3 4">
    <name type="scientific">Cyanidiococcus yangmingshanensis</name>
    <dbReference type="NCBI Taxonomy" id="2690220"/>
    <lineage>
        <taxon>Eukaryota</taxon>
        <taxon>Rhodophyta</taxon>
        <taxon>Bangiophyceae</taxon>
        <taxon>Cyanidiales</taxon>
        <taxon>Cyanidiaceae</taxon>
        <taxon>Cyanidiococcus</taxon>
    </lineage>
</organism>
<dbReference type="PANTHER" id="PTHR34051">
    <property type="entry name" value="PROTEIN LOW PSII ACCUMULATION 3, CHLOROPLASTIC"/>
    <property type="match status" value="1"/>
</dbReference>
<dbReference type="Pfam" id="PF09353">
    <property type="entry name" value="DUF1995"/>
    <property type="match status" value="1"/>
</dbReference>
<feature type="region of interest" description="Disordered" evidence="1">
    <location>
        <begin position="77"/>
        <end position="99"/>
    </location>
</feature>
<gene>
    <name evidence="3" type="ORF">F1559_000779</name>
</gene>
<dbReference type="Proteomes" id="UP000530660">
    <property type="component" value="Unassembled WGS sequence"/>
</dbReference>
<name>A0A7J7INM7_9RHOD</name>
<dbReference type="EMBL" id="VWRR01000002">
    <property type="protein sequence ID" value="KAF6004742.1"/>
    <property type="molecule type" value="Genomic_DNA"/>
</dbReference>
<feature type="compositionally biased region" description="Basic and acidic residues" evidence="1">
    <location>
        <begin position="1"/>
        <end position="18"/>
    </location>
</feature>
<proteinExistence type="predicted"/>
<dbReference type="OrthoDB" id="199922at2759"/>
<dbReference type="PANTHER" id="PTHR34051:SF2">
    <property type="entry name" value="PROTEIN LPA3"/>
    <property type="match status" value="1"/>
</dbReference>
<feature type="region of interest" description="Disordered" evidence="1">
    <location>
        <begin position="1"/>
        <end position="30"/>
    </location>
</feature>
<dbReference type="InterPro" id="IPR018962">
    <property type="entry name" value="DUF1995"/>
</dbReference>
<evidence type="ECO:0000259" key="2">
    <source>
        <dbReference type="Pfam" id="PF09353"/>
    </source>
</evidence>
<sequence length="384" mass="43525">MTCSHEPEHRFSLSRDSDTPAGPRATWLDGRQPPLWGYTRPCDLERLGCSPPEWLELLPSIRIGLQVLARVLTGGASPKNQKRSLQTRTPSIEPRSTRGSVRLKLGASECLAERTHLGGVACPSLYCFLTTDILTLIGRCDYVPFCQWTALPRNTSELHGQVQGVLAKVQQRTTCYPALYEISFPAVKDPNAALSRLLDANALHAQEIIKPFVVALRKRLHVVFPDIAEAKQAQRTYGTREFLYTLTALPMYRKHAHLTEIEPPDLILVVQPGFNVEEWLQLERPSQLYPDATIVVLNGTMDRLRSNYYPPIFYPRLTALRKRYLEHFEPIYYLKPLRNGMLFRVFPEPWQTLQSGPDGEFTCIAVDNARPSFAQVEERLGTAT</sequence>
<reference evidence="3 4" key="1">
    <citation type="journal article" date="2020" name="J. Phycol.">
        <title>Comparative genome analysis reveals Cyanidiococcus gen. nov., a new extremophilic red algal genus sister to Cyanidioschyzon (Cyanidioschyzonaceae, Rhodophyta).</title>
        <authorList>
            <person name="Liu S.-L."/>
            <person name="Chiang Y.-R."/>
            <person name="Yoon H.S."/>
            <person name="Fu H.-Y."/>
        </authorList>
    </citation>
    <scope>NUCLEOTIDE SEQUENCE [LARGE SCALE GENOMIC DNA]</scope>
    <source>
        <strain evidence="3 4">THAL066</strain>
    </source>
</reference>
<evidence type="ECO:0000256" key="1">
    <source>
        <dbReference type="SAM" id="MobiDB-lite"/>
    </source>
</evidence>